<evidence type="ECO:0000313" key="3">
    <source>
        <dbReference type="Proteomes" id="UP000269721"/>
    </source>
</evidence>
<feature type="compositionally biased region" description="Basic and acidic residues" evidence="1">
    <location>
        <begin position="25"/>
        <end position="37"/>
    </location>
</feature>
<accession>A0A4P9W4Y9</accession>
<dbReference type="Proteomes" id="UP000269721">
    <property type="component" value="Unassembled WGS sequence"/>
</dbReference>
<dbReference type="EMBL" id="KZ997535">
    <property type="protein sequence ID" value="RKO87294.1"/>
    <property type="molecule type" value="Genomic_DNA"/>
</dbReference>
<sequence length="226" mass="25090">MDHGAIIDAPLYSVCFVSDSAGPGESHRLIKHREPGGRPRRRKTHCDWPKPEVLLRFHHLASLWENSKDPLVPELSRPGASPVCALFFARLRTVKCMGRSTYYCHIMLIMNACVHSTTTVLPSIIAKNPAGSYVAAPRAPFCLSQLPVDPLAANQMPMAITTWSSHREVSQIPPTRTFPKQDTAHPPDVLLLRLPRNRGFSQRRDALLFGTVISSFFYQIAGGGQV</sequence>
<name>A0A4P9W4Y9_9FUNG</name>
<proteinExistence type="predicted"/>
<feature type="region of interest" description="Disordered" evidence="1">
    <location>
        <begin position="22"/>
        <end position="43"/>
    </location>
</feature>
<protein>
    <submittedName>
        <fullName evidence="2">Uncharacterized protein</fullName>
    </submittedName>
</protein>
<gene>
    <name evidence="2" type="ORF">BDK51DRAFT_38532</name>
</gene>
<evidence type="ECO:0000313" key="2">
    <source>
        <dbReference type="EMBL" id="RKO87294.1"/>
    </source>
</evidence>
<organism evidence="2 3">
    <name type="scientific">Blyttiomyces helicus</name>
    <dbReference type="NCBI Taxonomy" id="388810"/>
    <lineage>
        <taxon>Eukaryota</taxon>
        <taxon>Fungi</taxon>
        <taxon>Fungi incertae sedis</taxon>
        <taxon>Chytridiomycota</taxon>
        <taxon>Chytridiomycota incertae sedis</taxon>
        <taxon>Chytridiomycetes</taxon>
        <taxon>Chytridiomycetes incertae sedis</taxon>
        <taxon>Blyttiomyces</taxon>
    </lineage>
</organism>
<evidence type="ECO:0000256" key="1">
    <source>
        <dbReference type="SAM" id="MobiDB-lite"/>
    </source>
</evidence>
<keyword evidence="3" id="KW-1185">Reference proteome</keyword>
<dbReference type="AlphaFoldDB" id="A0A4P9W4Y9"/>
<reference evidence="3" key="1">
    <citation type="journal article" date="2018" name="Nat. Microbiol.">
        <title>Leveraging single-cell genomics to expand the fungal tree of life.</title>
        <authorList>
            <person name="Ahrendt S.R."/>
            <person name="Quandt C.A."/>
            <person name="Ciobanu D."/>
            <person name="Clum A."/>
            <person name="Salamov A."/>
            <person name="Andreopoulos B."/>
            <person name="Cheng J.F."/>
            <person name="Woyke T."/>
            <person name="Pelin A."/>
            <person name="Henrissat B."/>
            <person name="Reynolds N.K."/>
            <person name="Benny G.L."/>
            <person name="Smith M.E."/>
            <person name="James T.Y."/>
            <person name="Grigoriev I.V."/>
        </authorList>
    </citation>
    <scope>NUCLEOTIDE SEQUENCE [LARGE SCALE GENOMIC DNA]</scope>
</reference>